<evidence type="ECO:0000313" key="1">
    <source>
        <dbReference type="EMBL" id="TCO36078.1"/>
    </source>
</evidence>
<dbReference type="Proteomes" id="UP000294508">
    <property type="component" value="Unassembled WGS sequence"/>
</dbReference>
<comment type="caution">
    <text evidence="1">The sequence shown here is derived from an EMBL/GenBank/DDBJ whole genome shotgun (WGS) entry which is preliminary data.</text>
</comment>
<keyword evidence="2" id="KW-1185">Reference proteome</keyword>
<dbReference type="AlphaFoldDB" id="A0A4R2HZI4"/>
<evidence type="ECO:0000313" key="2">
    <source>
        <dbReference type="Proteomes" id="UP000294508"/>
    </source>
</evidence>
<sequence>MATKCATCGSVRVYVNNVAVGTVSLYSANLQYRAVIALPAFGVRYPSGNR</sequence>
<organism evidence="1 2">
    <name type="scientific">Kribbella steppae</name>
    <dbReference type="NCBI Taxonomy" id="2512223"/>
    <lineage>
        <taxon>Bacteria</taxon>
        <taxon>Bacillati</taxon>
        <taxon>Actinomycetota</taxon>
        <taxon>Actinomycetes</taxon>
        <taxon>Propionibacteriales</taxon>
        <taxon>Kribbellaceae</taxon>
        <taxon>Kribbella</taxon>
    </lineage>
</organism>
<dbReference type="RefSeq" id="WP_158441092.1">
    <property type="nucleotide sequence ID" value="NZ_SLWN01000001.1"/>
</dbReference>
<dbReference type="EMBL" id="SLWN01000001">
    <property type="protein sequence ID" value="TCO36078.1"/>
    <property type="molecule type" value="Genomic_DNA"/>
</dbReference>
<gene>
    <name evidence="1" type="ORF">EV652_101969</name>
</gene>
<reference evidence="1 2" key="1">
    <citation type="journal article" date="2015" name="Stand. Genomic Sci.">
        <title>Genomic Encyclopedia of Bacterial and Archaeal Type Strains, Phase III: the genomes of soil and plant-associated and newly described type strains.</title>
        <authorList>
            <person name="Whitman W.B."/>
            <person name="Woyke T."/>
            <person name="Klenk H.P."/>
            <person name="Zhou Y."/>
            <person name="Lilburn T.G."/>
            <person name="Beck B.J."/>
            <person name="De Vos P."/>
            <person name="Vandamme P."/>
            <person name="Eisen J.A."/>
            <person name="Garrity G."/>
            <person name="Hugenholtz P."/>
            <person name="Kyrpides N.C."/>
        </authorList>
    </citation>
    <scope>NUCLEOTIDE SEQUENCE [LARGE SCALE GENOMIC DNA]</scope>
    <source>
        <strain evidence="1 2">VKM Ac-2572</strain>
    </source>
</reference>
<proteinExistence type="predicted"/>
<protein>
    <submittedName>
        <fullName evidence="1">Uncharacterized protein</fullName>
    </submittedName>
</protein>
<name>A0A4R2HZI4_9ACTN</name>
<accession>A0A4R2HZI4</accession>